<dbReference type="SMART" id="SM00186">
    <property type="entry name" value="FBG"/>
    <property type="match status" value="1"/>
</dbReference>
<feature type="domain" description="Fibrinogen C-terminal" evidence="7">
    <location>
        <begin position="34"/>
        <end position="202"/>
    </location>
</feature>
<evidence type="ECO:0000259" key="7">
    <source>
        <dbReference type="PROSITE" id="PS51406"/>
    </source>
</evidence>
<dbReference type="AlphaFoldDB" id="A0AAD9JVJ2"/>
<dbReference type="Pfam" id="PF00147">
    <property type="entry name" value="Fibrinogen_C"/>
    <property type="match status" value="1"/>
</dbReference>
<organism evidence="8 9">
    <name type="scientific">Ridgeia piscesae</name>
    <name type="common">Tubeworm</name>
    <dbReference type="NCBI Taxonomy" id="27915"/>
    <lineage>
        <taxon>Eukaryota</taxon>
        <taxon>Metazoa</taxon>
        <taxon>Spiralia</taxon>
        <taxon>Lophotrochozoa</taxon>
        <taxon>Annelida</taxon>
        <taxon>Polychaeta</taxon>
        <taxon>Sedentaria</taxon>
        <taxon>Canalipalpata</taxon>
        <taxon>Sabellida</taxon>
        <taxon>Siboglinidae</taxon>
        <taxon>Ridgeia</taxon>
    </lineage>
</organism>
<comment type="caution">
    <text evidence="8">The sequence shown here is derived from an EMBL/GenBank/DDBJ whole genome shotgun (WGS) entry which is preliminary data.</text>
</comment>
<gene>
    <name evidence="8" type="ORF">NP493_1690g00004</name>
</gene>
<protein>
    <recommendedName>
        <fullName evidence="7">Fibrinogen C-terminal domain-containing protein</fullName>
    </recommendedName>
</protein>
<evidence type="ECO:0000256" key="2">
    <source>
        <dbReference type="ARBA" id="ARBA00022525"/>
    </source>
</evidence>
<comment type="subcellular location">
    <subcellularLocation>
        <location evidence="1">Secreted</location>
    </subcellularLocation>
</comment>
<evidence type="ECO:0000256" key="5">
    <source>
        <dbReference type="ARBA" id="ARBA00023157"/>
    </source>
</evidence>
<accession>A0AAD9JVJ2</accession>
<dbReference type="Gene3D" id="3.90.215.10">
    <property type="entry name" value="Gamma Fibrinogen, chain A, domain 1"/>
    <property type="match status" value="1"/>
</dbReference>
<dbReference type="InterPro" id="IPR014716">
    <property type="entry name" value="Fibrinogen_a/b/g_C_1"/>
</dbReference>
<evidence type="ECO:0000256" key="3">
    <source>
        <dbReference type="ARBA" id="ARBA00022729"/>
    </source>
</evidence>
<keyword evidence="5" id="KW-1015">Disulfide bond</keyword>
<dbReference type="PANTHER" id="PTHR47221">
    <property type="entry name" value="FIBRINOGEN ALPHA CHAIN"/>
    <property type="match status" value="1"/>
</dbReference>
<proteinExistence type="predicted"/>
<evidence type="ECO:0000256" key="4">
    <source>
        <dbReference type="ARBA" id="ARBA00023054"/>
    </source>
</evidence>
<dbReference type="InterPro" id="IPR036056">
    <property type="entry name" value="Fibrinogen-like_C"/>
</dbReference>
<dbReference type="CDD" id="cd00087">
    <property type="entry name" value="FReD"/>
    <property type="match status" value="1"/>
</dbReference>
<keyword evidence="3" id="KW-0732">Signal</keyword>
<evidence type="ECO:0000313" key="8">
    <source>
        <dbReference type="EMBL" id="KAK2159794.1"/>
    </source>
</evidence>
<reference evidence="8" key="1">
    <citation type="journal article" date="2023" name="Mol. Biol. Evol.">
        <title>Third-Generation Sequencing Reveals the Adaptive Role of the Epigenome in Three Deep-Sea Polychaetes.</title>
        <authorList>
            <person name="Perez M."/>
            <person name="Aroh O."/>
            <person name="Sun Y."/>
            <person name="Lan Y."/>
            <person name="Juniper S.K."/>
            <person name="Young C.R."/>
            <person name="Angers B."/>
            <person name="Qian P.Y."/>
        </authorList>
    </citation>
    <scope>NUCLEOTIDE SEQUENCE</scope>
    <source>
        <strain evidence="8">R07B-5</strain>
    </source>
</reference>
<dbReference type="PROSITE" id="PS51406">
    <property type="entry name" value="FIBRINOGEN_C_2"/>
    <property type="match status" value="1"/>
</dbReference>
<dbReference type="GO" id="GO:0005576">
    <property type="term" value="C:extracellular region"/>
    <property type="evidence" value="ECO:0007669"/>
    <property type="project" value="UniProtKB-SubCell"/>
</dbReference>
<dbReference type="NCBIfam" id="NF040941">
    <property type="entry name" value="GGGWT_bact"/>
    <property type="match status" value="1"/>
</dbReference>
<keyword evidence="4" id="KW-0175">Coiled coil</keyword>
<name>A0AAD9JVJ2_RIDPI</name>
<evidence type="ECO:0000256" key="6">
    <source>
        <dbReference type="ARBA" id="ARBA00023180"/>
    </source>
</evidence>
<dbReference type="InterPro" id="IPR037579">
    <property type="entry name" value="FIB_ANG-like"/>
</dbReference>
<keyword evidence="2" id="KW-0964">Secreted</keyword>
<evidence type="ECO:0000256" key="1">
    <source>
        <dbReference type="ARBA" id="ARBA00004613"/>
    </source>
</evidence>
<dbReference type="Proteomes" id="UP001209878">
    <property type="component" value="Unassembled WGS sequence"/>
</dbReference>
<dbReference type="PANTHER" id="PTHR47221:SF6">
    <property type="entry name" value="FIBRINOGEN ALPHA CHAIN"/>
    <property type="match status" value="1"/>
</dbReference>
<dbReference type="SUPFAM" id="SSF56496">
    <property type="entry name" value="Fibrinogen C-terminal domain-like"/>
    <property type="match status" value="1"/>
</dbReference>
<evidence type="ECO:0000313" key="9">
    <source>
        <dbReference type="Proteomes" id="UP001209878"/>
    </source>
</evidence>
<sequence length="261" mass="29687">MTLMLPCLEQGETCKNMMKMLSDLVDETFKYCNFKVAKIPNDCADLYEAGCKTTGYYSIYMPKSSRTMKVFCDMTTDGGGWLVFQKRFDGSINFYRSWEAYKKGFGYLDGEYWFGNDVISEVSSMKPNVLRVDMGDWEDEKVYALYTTFVLSLEVVEINIVTTGACLAAGDSLSYADGLGFSTKDQDHDLYDDGSCAERLQGWLVVPGLSQLKLEWALSERKTRDICGRYGVEHVAWVLLLRQDDRNENEAQILQAKKLTL</sequence>
<dbReference type="EMBL" id="JAODUO010001689">
    <property type="protein sequence ID" value="KAK2159794.1"/>
    <property type="molecule type" value="Genomic_DNA"/>
</dbReference>
<keyword evidence="6" id="KW-0325">Glycoprotein</keyword>
<keyword evidence="9" id="KW-1185">Reference proteome</keyword>
<dbReference type="InterPro" id="IPR002181">
    <property type="entry name" value="Fibrinogen_a/b/g_C_dom"/>
</dbReference>